<dbReference type="GO" id="GO:0004337">
    <property type="term" value="F:(2E,6E)-farnesyl diphosphate synthase activity"/>
    <property type="evidence" value="ECO:0007669"/>
    <property type="project" value="UniProtKB-EC"/>
</dbReference>
<accession>A0A5C8P3P9</accession>
<keyword evidence="5 12" id="KW-0808">Transferase</keyword>
<evidence type="ECO:0000256" key="5">
    <source>
        <dbReference type="ARBA" id="ARBA00022679"/>
    </source>
</evidence>
<protein>
    <recommendedName>
        <fullName evidence="4">Farnesyl diphosphate synthase</fullName>
        <ecNumber evidence="3">2.5.1.10</ecNumber>
    </recommendedName>
    <alternativeName>
        <fullName evidence="10">(2E,6E)-farnesyl diphosphate synthase</fullName>
    </alternativeName>
    <alternativeName>
        <fullName evidence="9">Geranyltranstransferase</fullName>
    </alternativeName>
</protein>
<evidence type="ECO:0000256" key="3">
    <source>
        <dbReference type="ARBA" id="ARBA00012439"/>
    </source>
</evidence>
<dbReference type="OrthoDB" id="9805316at2"/>
<dbReference type="NCBIfam" id="NF045485">
    <property type="entry name" value="FPPsyn"/>
    <property type="match status" value="1"/>
</dbReference>
<keyword evidence="7" id="KW-0460">Magnesium</keyword>
<dbReference type="PANTHER" id="PTHR43281:SF1">
    <property type="entry name" value="FARNESYL DIPHOSPHATE SYNTHASE"/>
    <property type="match status" value="1"/>
</dbReference>
<dbReference type="PROSITE" id="PS00723">
    <property type="entry name" value="POLYPRENYL_SYNTHASE_1"/>
    <property type="match status" value="1"/>
</dbReference>
<dbReference type="AlphaFoldDB" id="A0A5C8P3P9"/>
<evidence type="ECO:0000256" key="1">
    <source>
        <dbReference type="ARBA" id="ARBA00001946"/>
    </source>
</evidence>
<evidence type="ECO:0000256" key="12">
    <source>
        <dbReference type="RuleBase" id="RU004466"/>
    </source>
</evidence>
<evidence type="ECO:0000313" key="13">
    <source>
        <dbReference type="EMBL" id="TXL67934.1"/>
    </source>
</evidence>
<comment type="caution">
    <text evidence="13">The sequence shown here is derived from an EMBL/GenBank/DDBJ whole genome shotgun (WGS) entry which is preliminary data.</text>
</comment>
<dbReference type="InterPro" id="IPR053378">
    <property type="entry name" value="Prenyl_diphosphate_synthase"/>
</dbReference>
<evidence type="ECO:0000256" key="6">
    <source>
        <dbReference type="ARBA" id="ARBA00022723"/>
    </source>
</evidence>
<keyword evidence="8" id="KW-0414">Isoprene biosynthesis</keyword>
<evidence type="ECO:0000313" key="14">
    <source>
        <dbReference type="Proteomes" id="UP000321574"/>
    </source>
</evidence>
<dbReference type="CDD" id="cd00685">
    <property type="entry name" value="Trans_IPPS_HT"/>
    <property type="match status" value="1"/>
</dbReference>
<evidence type="ECO:0000256" key="11">
    <source>
        <dbReference type="ARBA" id="ARBA00049399"/>
    </source>
</evidence>
<name>A0A5C8P3P9_9BACI</name>
<comment type="catalytic activity">
    <reaction evidence="11">
        <text>isopentenyl diphosphate + (2E)-geranyl diphosphate = (2E,6E)-farnesyl diphosphate + diphosphate</text>
        <dbReference type="Rhea" id="RHEA:19361"/>
        <dbReference type="ChEBI" id="CHEBI:33019"/>
        <dbReference type="ChEBI" id="CHEBI:58057"/>
        <dbReference type="ChEBI" id="CHEBI:128769"/>
        <dbReference type="ChEBI" id="CHEBI:175763"/>
        <dbReference type="EC" id="2.5.1.10"/>
    </reaction>
</comment>
<evidence type="ECO:0000256" key="10">
    <source>
        <dbReference type="ARBA" id="ARBA00032873"/>
    </source>
</evidence>
<dbReference type="EC" id="2.5.1.10" evidence="3"/>
<evidence type="ECO:0000256" key="9">
    <source>
        <dbReference type="ARBA" id="ARBA00032380"/>
    </source>
</evidence>
<dbReference type="Proteomes" id="UP000321574">
    <property type="component" value="Unassembled WGS sequence"/>
</dbReference>
<dbReference type="InterPro" id="IPR033749">
    <property type="entry name" value="Polyprenyl_synt_CS"/>
</dbReference>
<organism evidence="13 14">
    <name type="scientific">Cerasibacillus terrae</name>
    <dbReference type="NCBI Taxonomy" id="2498845"/>
    <lineage>
        <taxon>Bacteria</taxon>
        <taxon>Bacillati</taxon>
        <taxon>Bacillota</taxon>
        <taxon>Bacilli</taxon>
        <taxon>Bacillales</taxon>
        <taxon>Bacillaceae</taxon>
        <taxon>Cerasibacillus</taxon>
    </lineage>
</organism>
<dbReference type="GO" id="GO:0005737">
    <property type="term" value="C:cytoplasm"/>
    <property type="evidence" value="ECO:0007669"/>
    <property type="project" value="UniProtKB-ARBA"/>
</dbReference>
<dbReference type="RefSeq" id="WP_147665671.1">
    <property type="nucleotide sequence ID" value="NZ_VDUW01000001.1"/>
</dbReference>
<gene>
    <name evidence="13" type="ORF">FHP05_02625</name>
</gene>
<evidence type="ECO:0000256" key="7">
    <source>
        <dbReference type="ARBA" id="ARBA00022842"/>
    </source>
</evidence>
<keyword evidence="6" id="KW-0479">Metal-binding</keyword>
<dbReference type="Gene3D" id="1.10.600.10">
    <property type="entry name" value="Farnesyl Diphosphate Synthase"/>
    <property type="match status" value="1"/>
</dbReference>
<dbReference type="InterPro" id="IPR000092">
    <property type="entry name" value="Polyprenyl_synt"/>
</dbReference>
<evidence type="ECO:0000256" key="4">
    <source>
        <dbReference type="ARBA" id="ARBA00015100"/>
    </source>
</evidence>
<dbReference type="SUPFAM" id="SSF48576">
    <property type="entry name" value="Terpenoid synthases"/>
    <property type="match status" value="1"/>
</dbReference>
<dbReference type="PANTHER" id="PTHR43281">
    <property type="entry name" value="FARNESYL DIPHOSPHATE SYNTHASE"/>
    <property type="match status" value="1"/>
</dbReference>
<comment type="similarity">
    <text evidence="2 12">Belongs to the FPP/GGPP synthase family.</text>
</comment>
<dbReference type="FunFam" id="1.10.600.10:FF:000001">
    <property type="entry name" value="Geranylgeranyl diphosphate synthase"/>
    <property type="match status" value="1"/>
</dbReference>
<comment type="cofactor">
    <cofactor evidence="1">
        <name>Mg(2+)</name>
        <dbReference type="ChEBI" id="CHEBI:18420"/>
    </cofactor>
</comment>
<proteinExistence type="inferred from homology"/>
<dbReference type="SFLD" id="SFLDS00005">
    <property type="entry name" value="Isoprenoid_Synthase_Type_I"/>
    <property type="match status" value="1"/>
</dbReference>
<dbReference type="Pfam" id="PF00348">
    <property type="entry name" value="polyprenyl_synt"/>
    <property type="match status" value="1"/>
</dbReference>
<dbReference type="SFLD" id="SFLDG01017">
    <property type="entry name" value="Polyprenyl_Transferase_Like"/>
    <property type="match status" value="1"/>
</dbReference>
<dbReference type="GO" id="GO:0016114">
    <property type="term" value="P:terpenoid biosynthetic process"/>
    <property type="evidence" value="ECO:0007669"/>
    <property type="project" value="UniProtKB-ARBA"/>
</dbReference>
<evidence type="ECO:0000256" key="2">
    <source>
        <dbReference type="ARBA" id="ARBA00006706"/>
    </source>
</evidence>
<dbReference type="PROSITE" id="PS00444">
    <property type="entry name" value="POLYPRENYL_SYNTHASE_2"/>
    <property type="match status" value="1"/>
</dbReference>
<dbReference type="EMBL" id="VDUW01000001">
    <property type="protein sequence ID" value="TXL67934.1"/>
    <property type="molecule type" value="Genomic_DNA"/>
</dbReference>
<dbReference type="GO" id="GO:0046872">
    <property type="term" value="F:metal ion binding"/>
    <property type="evidence" value="ECO:0007669"/>
    <property type="project" value="UniProtKB-KW"/>
</dbReference>
<sequence>MDTPLQKFILEIQEILDEEFSKLYSVMDAPSLLKKSMLYSLEAGGKRIRPMLLIATYKAYKSDIQKVLSSATALEMIHTYSLIHDDLPAMDNDDYRRGKLTNHKAFDEATAILAGDALLTHSFYLIANDTLLSDSEKVHMIRLLSLYSGPNGMVAGQVLDMEAENDPISIEQLEQIHVLKTGELIKFAVKAGAILGNATKEQIQHLETFSYYLGLLFQIQDDILDVIGNTEKLGKAVGSDEDQNKSTYPKLLGLENAKKQRDAYAGKAKASLQKAGADTIILMELVDYFSQRDH</sequence>
<dbReference type="InterPro" id="IPR008949">
    <property type="entry name" value="Isoprenoid_synthase_dom_sf"/>
</dbReference>
<reference evidence="13 14" key="1">
    <citation type="submission" date="2019-06" db="EMBL/GenBank/DDBJ databases">
        <title>Cerasibacillus sp. nov., isolated from maize field.</title>
        <authorList>
            <person name="Lin S.-Y."/>
            <person name="Tsai C.-F."/>
            <person name="Young C.-C."/>
        </authorList>
    </citation>
    <scope>NUCLEOTIDE SEQUENCE [LARGE SCALE GENOMIC DNA]</scope>
    <source>
        <strain evidence="13 14">CC-CFT480</strain>
    </source>
</reference>
<keyword evidence="14" id="KW-1185">Reference proteome</keyword>
<evidence type="ECO:0000256" key="8">
    <source>
        <dbReference type="ARBA" id="ARBA00023229"/>
    </source>
</evidence>